<evidence type="ECO:0000256" key="7">
    <source>
        <dbReference type="ARBA" id="ARBA00023242"/>
    </source>
</evidence>
<keyword evidence="10" id="KW-1185">Reference proteome</keyword>
<dbReference type="PANTHER" id="PTHR13257:SF0">
    <property type="entry name" value="NUCLEAR PORE COMPLEX PROTEIN NUP88"/>
    <property type="match status" value="1"/>
</dbReference>
<dbReference type="GO" id="GO:0017056">
    <property type="term" value="F:structural constituent of nuclear pore"/>
    <property type="evidence" value="ECO:0007669"/>
    <property type="project" value="InterPro"/>
</dbReference>
<sequence length="800" mass="89019">MAGRRERSTEPDWILLADHPVFRNRPQTTIHPTGLIHESKSGCSNLAAWNHVSSRLFLWDVHARCLYRFSIRFGEPDDDGAPSIEAASPSEVLLTDVCIDSPVHHISLNGEGSALLIVGSGGLFVMYLFDRISSDDDSIVCRTVSVGSEMYFGQNDGLRIVQVSWHPYSRTHLGILSSDTVFRLYDLTSDLKRPEQEYYLQAIESGRYGNIASNCSVAFSFGGEHLWDRFTVFILFSDGSIYILCPVVPFGSIFSSSCLEEIYEDANVFGIKSANTKAVSNSWFAVTWLEATFPELANKLMVRDSIPGLRARPYAPLDASLTLQGPLYKVSHAMPNGNTHLDVKFKGKAVDFLYNLIGKDSVLVIAWSCGQLQIDALADEIQPLWSVGSSPRLRVDSRGRIIGIAMICESLAQESSIGGVSWPLGQELSETVWVGNPPPLLGLAIVDLALPNNALNDYTISVYPDPVVPERIFCLHGGGIDLIILHFLPFSHSNFEIKESSKTPSVYPILGGCNGKSPSELLLCGFVAMPDSFGNSRVIGITSLYDCITLDVKRWSELPQLPVDITSNYDLSSSAVVHTPELISKELLSGPKLVIYPESSALRDLRAESIEGRSALHHYIKLFHEHYMEYAHKVYFELGQHRNHLKAILDEQHARLRDANEKLSNFETRQSGLRDSVNKAVQGYVLLENRLKKFRTLLETKKKPLSKAEREFKTQLEGLKGSELDALQSSIEALNARARRHKQSSLCSSAGKRKTQGRRNHVSDVQFAQLQSSMAKLSFVNIENSKKVHTIDHVLKNQET</sequence>
<proteinExistence type="predicted"/>
<evidence type="ECO:0000256" key="6">
    <source>
        <dbReference type="ARBA" id="ARBA00023132"/>
    </source>
</evidence>
<dbReference type="GO" id="GO:0000056">
    <property type="term" value="P:ribosomal small subunit export from nucleus"/>
    <property type="evidence" value="ECO:0000318"/>
    <property type="project" value="GO_Central"/>
</dbReference>
<dbReference type="OMA" id="VFILFTD"/>
<evidence type="ECO:0000256" key="2">
    <source>
        <dbReference type="ARBA" id="ARBA00022448"/>
    </source>
</evidence>
<evidence type="ECO:0008006" key="11">
    <source>
        <dbReference type="Google" id="ProtNLM"/>
    </source>
</evidence>
<dbReference type="GO" id="GO:0000055">
    <property type="term" value="P:ribosomal large subunit export from nucleus"/>
    <property type="evidence" value="ECO:0000318"/>
    <property type="project" value="GO_Central"/>
</dbReference>
<comment type="caution">
    <text evidence="9">The sequence shown here is derived from an EMBL/GenBank/DDBJ whole genome shotgun (WGS) entry which is preliminary data.</text>
</comment>
<keyword evidence="2" id="KW-0813">Transport</keyword>
<dbReference type="SUPFAM" id="SSF50978">
    <property type="entry name" value="WD40 repeat-like"/>
    <property type="match status" value="1"/>
</dbReference>
<feature type="coiled-coil region" evidence="8">
    <location>
        <begin position="642"/>
        <end position="669"/>
    </location>
</feature>
<keyword evidence="3" id="KW-0509">mRNA transport</keyword>
<evidence type="ECO:0000256" key="5">
    <source>
        <dbReference type="ARBA" id="ARBA00023010"/>
    </source>
</evidence>
<evidence type="ECO:0000256" key="1">
    <source>
        <dbReference type="ARBA" id="ARBA00004567"/>
    </source>
</evidence>
<keyword evidence="6" id="KW-0906">Nuclear pore complex</keyword>
<dbReference type="InterPro" id="IPR037700">
    <property type="entry name" value="NUP88/NUP82"/>
</dbReference>
<name>A0A0K9PDB1_ZOSMR</name>
<dbReference type="GO" id="GO:0006406">
    <property type="term" value="P:mRNA export from nucleus"/>
    <property type="evidence" value="ECO:0000318"/>
    <property type="project" value="GO_Central"/>
</dbReference>
<evidence type="ECO:0000313" key="9">
    <source>
        <dbReference type="EMBL" id="KMZ67048.1"/>
    </source>
</evidence>
<keyword evidence="5" id="KW-0811">Translocation</keyword>
<keyword evidence="7" id="KW-0539">Nucleus</keyword>
<dbReference type="OrthoDB" id="341482at2759"/>
<keyword evidence="8" id="KW-0175">Coiled coil</keyword>
<dbReference type="STRING" id="29655.A0A0K9PDB1"/>
<keyword evidence="4" id="KW-0653">Protein transport</keyword>
<gene>
    <name evidence="9" type="ORF">ZOSMA_27G00980</name>
</gene>
<dbReference type="GO" id="GO:0005643">
    <property type="term" value="C:nuclear pore"/>
    <property type="evidence" value="ECO:0000318"/>
    <property type="project" value="GO_Central"/>
</dbReference>
<evidence type="ECO:0000256" key="8">
    <source>
        <dbReference type="SAM" id="Coils"/>
    </source>
</evidence>
<reference evidence="10" key="1">
    <citation type="journal article" date="2016" name="Nature">
        <title>The genome of the seagrass Zostera marina reveals angiosperm adaptation to the sea.</title>
        <authorList>
            <person name="Olsen J.L."/>
            <person name="Rouze P."/>
            <person name="Verhelst B."/>
            <person name="Lin Y.-C."/>
            <person name="Bayer T."/>
            <person name="Collen J."/>
            <person name="Dattolo E."/>
            <person name="De Paoli E."/>
            <person name="Dittami S."/>
            <person name="Maumus F."/>
            <person name="Michel G."/>
            <person name="Kersting A."/>
            <person name="Lauritano C."/>
            <person name="Lohaus R."/>
            <person name="Toepel M."/>
            <person name="Tonon T."/>
            <person name="Vanneste K."/>
            <person name="Amirebrahimi M."/>
            <person name="Brakel J."/>
            <person name="Bostroem C."/>
            <person name="Chovatia M."/>
            <person name="Grimwood J."/>
            <person name="Jenkins J.W."/>
            <person name="Jueterbock A."/>
            <person name="Mraz A."/>
            <person name="Stam W.T."/>
            <person name="Tice H."/>
            <person name="Bornberg-Bauer E."/>
            <person name="Green P.J."/>
            <person name="Pearson G.A."/>
            <person name="Procaccini G."/>
            <person name="Duarte C.M."/>
            <person name="Schmutz J."/>
            <person name="Reusch T.B.H."/>
            <person name="Van de Peer Y."/>
        </authorList>
    </citation>
    <scope>NUCLEOTIDE SEQUENCE [LARGE SCALE GENOMIC DNA]</scope>
    <source>
        <strain evidence="10">cv. Finnish</strain>
    </source>
</reference>
<protein>
    <recommendedName>
        <fullName evidence="11">Nuclear pore complex protein NUP88</fullName>
    </recommendedName>
</protein>
<dbReference type="AlphaFoldDB" id="A0A0K9PDB1"/>
<evidence type="ECO:0000313" key="10">
    <source>
        <dbReference type="Proteomes" id="UP000036987"/>
    </source>
</evidence>
<dbReference type="EMBL" id="LFYR01000932">
    <property type="protein sequence ID" value="KMZ67048.1"/>
    <property type="molecule type" value="Genomic_DNA"/>
</dbReference>
<dbReference type="PANTHER" id="PTHR13257">
    <property type="entry name" value="NUCLEOPORIN NUP84-RELATED"/>
    <property type="match status" value="1"/>
</dbReference>
<organism evidence="9 10">
    <name type="scientific">Zostera marina</name>
    <name type="common">Eelgrass</name>
    <dbReference type="NCBI Taxonomy" id="29655"/>
    <lineage>
        <taxon>Eukaryota</taxon>
        <taxon>Viridiplantae</taxon>
        <taxon>Streptophyta</taxon>
        <taxon>Embryophyta</taxon>
        <taxon>Tracheophyta</taxon>
        <taxon>Spermatophyta</taxon>
        <taxon>Magnoliopsida</taxon>
        <taxon>Liliopsida</taxon>
        <taxon>Zosteraceae</taxon>
        <taxon>Zostera</taxon>
    </lineage>
</organism>
<evidence type="ECO:0000256" key="4">
    <source>
        <dbReference type="ARBA" id="ARBA00022927"/>
    </source>
</evidence>
<dbReference type="InterPro" id="IPR036322">
    <property type="entry name" value="WD40_repeat_dom_sf"/>
</dbReference>
<accession>A0A0K9PDB1</accession>
<comment type="subcellular location">
    <subcellularLocation>
        <location evidence="1">Nucleus</location>
        <location evidence="1">Nuclear pore complex</location>
    </subcellularLocation>
</comment>
<dbReference type="InterPro" id="IPR019321">
    <property type="entry name" value="Nucleoporin_Nup88"/>
</dbReference>
<dbReference type="GO" id="GO:0006606">
    <property type="term" value="P:protein import into nucleus"/>
    <property type="evidence" value="ECO:0000318"/>
    <property type="project" value="GO_Central"/>
</dbReference>
<dbReference type="Proteomes" id="UP000036987">
    <property type="component" value="Unassembled WGS sequence"/>
</dbReference>
<dbReference type="Pfam" id="PF10168">
    <property type="entry name" value="Nup88"/>
    <property type="match status" value="1"/>
</dbReference>
<evidence type="ECO:0000256" key="3">
    <source>
        <dbReference type="ARBA" id="ARBA00022816"/>
    </source>
</evidence>